<dbReference type="Proteomes" id="UP001161406">
    <property type="component" value="Unassembled WGS sequence"/>
</dbReference>
<keyword evidence="2" id="KW-1185">Reference proteome</keyword>
<name>A0ABQ5UFJ6_9HYPH</name>
<evidence type="ECO:0000313" key="1">
    <source>
        <dbReference type="EMBL" id="GLQ10849.1"/>
    </source>
</evidence>
<sequence length="64" mass="6761">MGDLTIGVGASPHPLPTSPIKGEVPLCGWDVMLRKTPSSTLPLVGRVGEGDGWPQCTGENFDVW</sequence>
<proteinExistence type="predicted"/>
<comment type="caution">
    <text evidence="1">The sequence shown here is derived from an EMBL/GenBank/DDBJ whole genome shotgun (WGS) entry which is preliminary data.</text>
</comment>
<reference evidence="1" key="2">
    <citation type="submission" date="2023-01" db="EMBL/GenBank/DDBJ databases">
        <title>Draft genome sequence of Devosia yakushimensis strain NBRC 103855.</title>
        <authorList>
            <person name="Sun Q."/>
            <person name="Mori K."/>
        </authorList>
    </citation>
    <scope>NUCLEOTIDE SEQUENCE</scope>
    <source>
        <strain evidence="1">NBRC 103855</strain>
    </source>
</reference>
<reference evidence="1" key="1">
    <citation type="journal article" date="2014" name="Int. J. Syst. Evol. Microbiol.">
        <title>Complete genome of a new Firmicutes species belonging to the dominant human colonic microbiota ('Ruminococcus bicirculans') reveals two chromosomes and a selective capacity to utilize plant glucans.</title>
        <authorList>
            <consortium name="NISC Comparative Sequencing Program"/>
            <person name="Wegmann U."/>
            <person name="Louis P."/>
            <person name="Goesmann A."/>
            <person name="Henrissat B."/>
            <person name="Duncan S.H."/>
            <person name="Flint H.J."/>
        </authorList>
    </citation>
    <scope>NUCLEOTIDE SEQUENCE</scope>
    <source>
        <strain evidence="1">NBRC 103855</strain>
    </source>
</reference>
<gene>
    <name evidence="1" type="ORF">GCM10007913_27810</name>
</gene>
<evidence type="ECO:0000313" key="2">
    <source>
        <dbReference type="Proteomes" id="UP001161406"/>
    </source>
</evidence>
<organism evidence="1 2">
    <name type="scientific">Devosia yakushimensis</name>
    <dbReference type="NCBI Taxonomy" id="470028"/>
    <lineage>
        <taxon>Bacteria</taxon>
        <taxon>Pseudomonadati</taxon>
        <taxon>Pseudomonadota</taxon>
        <taxon>Alphaproteobacteria</taxon>
        <taxon>Hyphomicrobiales</taxon>
        <taxon>Devosiaceae</taxon>
        <taxon>Devosia</taxon>
    </lineage>
</organism>
<protein>
    <submittedName>
        <fullName evidence="1">Uncharacterized protein</fullName>
    </submittedName>
</protein>
<dbReference type="EMBL" id="BSNG01000001">
    <property type="protein sequence ID" value="GLQ10849.1"/>
    <property type="molecule type" value="Genomic_DNA"/>
</dbReference>
<accession>A0ABQ5UFJ6</accession>